<dbReference type="PANTHER" id="PTHR12363">
    <property type="entry name" value="TRANSPORTIN 3 AND IMPORTIN 13"/>
    <property type="match status" value="1"/>
</dbReference>
<dbReference type="Gene3D" id="1.25.10.10">
    <property type="entry name" value="Leucine-rich Repeat Variant"/>
    <property type="match status" value="1"/>
</dbReference>
<dbReference type="Pfam" id="PF24140">
    <property type="entry name" value="TPR_TNPO3_IPO13_3rd"/>
    <property type="match status" value="1"/>
</dbReference>
<dbReference type="InterPro" id="IPR011989">
    <property type="entry name" value="ARM-like"/>
</dbReference>
<dbReference type="InterPro" id="IPR051345">
    <property type="entry name" value="Importin_beta-like_NTR"/>
</dbReference>
<feature type="domain" description="Importin N-terminal" evidence="6">
    <location>
        <begin position="32"/>
        <end position="97"/>
    </location>
</feature>
<evidence type="ECO:0000256" key="2">
    <source>
        <dbReference type="ARBA" id="ARBA00007991"/>
    </source>
</evidence>
<dbReference type="STRING" id="341454.A0A4S2MWZ4"/>
<dbReference type="EMBL" id="ML220121">
    <property type="protein sequence ID" value="TGZ81094.1"/>
    <property type="molecule type" value="Genomic_DNA"/>
</dbReference>
<dbReference type="GO" id="GO:0005737">
    <property type="term" value="C:cytoplasm"/>
    <property type="evidence" value="ECO:0007669"/>
    <property type="project" value="TreeGrafter"/>
</dbReference>
<dbReference type="InterPro" id="IPR001494">
    <property type="entry name" value="Importin-beta_N"/>
</dbReference>
<comment type="similarity">
    <text evidence="2">Belongs to the importin beta family.</text>
</comment>
<dbReference type="AlphaFoldDB" id="A0A4S2MWZ4"/>
<dbReference type="GO" id="GO:0031267">
    <property type="term" value="F:small GTPase binding"/>
    <property type="evidence" value="ECO:0007669"/>
    <property type="project" value="InterPro"/>
</dbReference>
<dbReference type="InterPro" id="IPR057942">
    <property type="entry name" value="TPR_TNPO3_IPO13_3rd"/>
</dbReference>
<dbReference type="Pfam" id="PF03810">
    <property type="entry name" value="IBN_N"/>
    <property type="match status" value="1"/>
</dbReference>
<keyword evidence="3" id="KW-0813">Transport</keyword>
<gene>
    <name evidence="7" type="ORF">EX30DRAFT_341065</name>
</gene>
<dbReference type="SUPFAM" id="SSF48371">
    <property type="entry name" value="ARM repeat"/>
    <property type="match status" value="1"/>
</dbReference>
<dbReference type="Proteomes" id="UP000298138">
    <property type="component" value="Unassembled WGS sequence"/>
</dbReference>
<evidence type="ECO:0000256" key="3">
    <source>
        <dbReference type="ARBA" id="ARBA00022448"/>
    </source>
</evidence>
<dbReference type="InterPro" id="IPR016024">
    <property type="entry name" value="ARM-type_fold"/>
</dbReference>
<dbReference type="FunCoup" id="A0A4S2MWZ4">
    <property type="interactions" value="215"/>
</dbReference>
<evidence type="ECO:0000259" key="6">
    <source>
        <dbReference type="SMART" id="SM00913"/>
    </source>
</evidence>
<comment type="subcellular location">
    <subcellularLocation>
        <location evidence="1">Nucleus</location>
    </subcellularLocation>
</comment>
<dbReference type="InParanoid" id="A0A4S2MWZ4"/>
<dbReference type="PANTHER" id="PTHR12363:SF33">
    <property type="entry name" value="IMPORTIN-13"/>
    <property type="match status" value="1"/>
</dbReference>
<organism evidence="7 8">
    <name type="scientific">Ascodesmis nigricans</name>
    <dbReference type="NCBI Taxonomy" id="341454"/>
    <lineage>
        <taxon>Eukaryota</taxon>
        <taxon>Fungi</taxon>
        <taxon>Dikarya</taxon>
        <taxon>Ascomycota</taxon>
        <taxon>Pezizomycotina</taxon>
        <taxon>Pezizomycetes</taxon>
        <taxon>Pezizales</taxon>
        <taxon>Ascodesmidaceae</taxon>
        <taxon>Ascodesmis</taxon>
    </lineage>
</organism>
<reference evidence="7 8" key="1">
    <citation type="submission" date="2019-04" db="EMBL/GenBank/DDBJ databases">
        <title>Comparative genomics and transcriptomics to analyze fruiting body development in filamentous ascomycetes.</title>
        <authorList>
            <consortium name="DOE Joint Genome Institute"/>
            <person name="Lutkenhaus R."/>
            <person name="Traeger S."/>
            <person name="Breuer J."/>
            <person name="Kuo A."/>
            <person name="Lipzen A."/>
            <person name="Pangilinan J."/>
            <person name="Dilworth D."/>
            <person name="Sandor L."/>
            <person name="Poggeler S."/>
            <person name="Barry K."/>
            <person name="Grigoriev I.V."/>
            <person name="Nowrousian M."/>
        </authorList>
    </citation>
    <scope>NUCLEOTIDE SEQUENCE [LARGE SCALE GENOMIC DNA]</scope>
    <source>
        <strain evidence="7 8">CBS 389.68</strain>
    </source>
</reference>
<accession>A0A4S2MWZ4</accession>
<keyword evidence="4" id="KW-0653">Protein transport</keyword>
<dbReference type="GO" id="GO:0006606">
    <property type="term" value="P:protein import into nucleus"/>
    <property type="evidence" value="ECO:0007669"/>
    <property type="project" value="TreeGrafter"/>
</dbReference>
<dbReference type="SMART" id="SM00913">
    <property type="entry name" value="IBN_N"/>
    <property type="match status" value="1"/>
</dbReference>
<name>A0A4S2MWZ4_9PEZI</name>
<dbReference type="OrthoDB" id="2016913at2759"/>
<sequence>MDPAYPTSIDGVIDLVKQLYQPNNSPQRIVAIQNVLQQVQRSPEGWQLADSLLQDPDQNVQFMGALTFTIKLNSDWQTVPESEVTVLRDRLINWLVRLVAGGASQLAIMKMCSTLVVFFIRYPKSFQHPVKQLLLSLCANEARCDEAFDSAHGIGMLQALSDERQLALSWFSTTLVQEVGKIEVRNARSQEYHKTVHSESELVLELIQSMISMSGSAKLVGAGLLCFQAWVYYGLRASLDADLDYTHFKALTGDVINYLASEDHFGTACDVIIDIMAQSYSFLTHEDNAKLASIISSPWAAEHYQELISGEGGDDADQFGKLIVTYAEATVQQLAISLDTDRGRTMIDMMHGLLTVPGYPNVDDEISATTFEFWGSFADYISDNNNDSTEAWVQLAIREVERAIEAFWRKIRIPIGTEPSRWSKDQKDGFMTFRRDVGDFVEAAYAVVGTDLFRRFVDQVVESITGKNYQDVPWQDVEASLYCLNALSDTLGDDAVEDAGLEVLFGSQLFTLLAQFGDTTPLTARTSSVTVIGSYAAFFERHPALLPQALNFLFTCLSTSHLTTASSKSIASLCSSCRTSLTTEISAFLHQYTLFTATPGADDNTKERVLCAISYVVQALPTDEAKLEPIGALLGFVEGDAQRAIDLGFQGAMELGRDIAQSSLRSLTAIGKGLQSPDDVPIEIGSQEDLGVDTKSQFWTNGTGSAIQTRILSLIRSLCSAFPHDGEIVDAVCGVFKTGFTETIPGPFCFTPTIITAFLLSHSWRTEKILATACTFIGSHAIDNKIDIRADVLKLLQLVDDLCAHLGDPQNDPEIAQSIVDFLQKIVRCYPALLVKYEPVQNMERLFLFTLNSLGVREPLLKKSATAFWTSFLSIMGVDREVQEPVDTIVVGCGSTLAAKLMAALAGGCQRSEVDAFSEPLRKLVVRNPKVKAWLQGALDANTEIGSHVSSQDKRVFVEKVISLRGKRTTNQVGKDFWLKCRGTEFAYVS</sequence>
<dbReference type="GO" id="GO:0005634">
    <property type="term" value="C:nucleus"/>
    <property type="evidence" value="ECO:0007669"/>
    <property type="project" value="UniProtKB-SubCell"/>
</dbReference>
<evidence type="ECO:0000313" key="8">
    <source>
        <dbReference type="Proteomes" id="UP000298138"/>
    </source>
</evidence>
<keyword evidence="8" id="KW-1185">Reference proteome</keyword>
<keyword evidence="5" id="KW-0539">Nucleus</keyword>
<evidence type="ECO:0000313" key="7">
    <source>
        <dbReference type="EMBL" id="TGZ81094.1"/>
    </source>
</evidence>
<evidence type="ECO:0000256" key="5">
    <source>
        <dbReference type="ARBA" id="ARBA00023242"/>
    </source>
</evidence>
<protein>
    <submittedName>
        <fullName evidence="7">ARM repeat-containing protein</fullName>
    </submittedName>
</protein>
<proteinExistence type="inferred from homology"/>
<evidence type="ECO:0000256" key="4">
    <source>
        <dbReference type="ARBA" id="ARBA00022927"/>
    </source>
</evidence>
<evidence type="ECO:0000256" key="1">
    <source>
        <dbReference type="ARBA" id="ARBA00004123"/>
    </source>
</evidence>